<dbReference type="Proteomes" id="UP000243807">
    <property type="component" value="Chromosome"/>
</dbReference>
<sequence length="90" mass="10401">MKAILINRTRAETLLLDQIHEKSWCLPLEGIIRLVWATGADITRNRQLQHLTNGVTYFLSCVPCSRRTFSMGALPNPGLHKWFDVLRQLR</sequence>
<gene>
    <name evidence="1" type="ORF">BW247_12090</name>
</gene>
<keyword evidence="2" id="KW-1185">Reference proteome</keyword>
<organism evidence="1 2">
    <name type="scientific">Acidihalobacter ferrooxydans</name>
    <dbReference type="NCBI Taxonomy" id="1765967"/>
    <lineage>
        <taxon>Bacteria</taxon>
        <taxon>Pseudomonadati</taxon>
        <taxon>Pseudomonadota</taxon>
        <taxon>Gammaproteobacteria</taxon>
        <taxon>Chromatiales</taxon>
        <taxon>Ectothiorhodospiraceae</taxon>
        <taxon>Acidihalobacter</taxon>
    </lineage>
</organism>
<dbReference type="EMBL" id="CP019434">
    <property type="protein sequence ID" value="APZ43736.1"/>
    <property type="molecule type" value="Genomic_DNA"/>
</dbReference>
<evidence type="ECO:0000313" key="2">
    <source>
        <dbReference type="Proteomes" id="UP000243807"/>
    </source>
</evidence>
<name>A0A1P8UIS5_9GAMM</name>
<accession>A0A1P8UIS5</accession>
<dbReference type="KEGG" id="afy:BW247_12090"/>
<evidence type="ECO:0000313" key="1">
    <source>
        <dbReference type="EMBL" id="APZ43736.1"/>
    </source>
</evidence>
<reference evidence="1 2" key="1">
    <citation type="submission" date="2017-01" db="EMBL/GenBank/DDBJ databases">
        <title>Draft sequence of Acidihalobacter ferrooxidans strain DSM 14175 (strain V8).</title>
        <authorList>
            <person name="Khaleque H.N."/>
            <person name="Ramsay J.P."/>
            <person name="Murphy R.J.T."/>
            <person name="Kaksonen A.H."/>
            <person name="Boxall N.J."/>
            <person name="Watkin E.L.J."/>
        </authorList>
    </citation>
    <scope>NUCLEOTIDE SEQUENCE [LARGE SCALE GENOMIC DNA]</scope>
    <source>
        <strain evidence="1 2">V8</strain>
    </source>
</reference>
<proteinExistence type="predicted"/>
<dbReference type="AlphaFoldDB" id="A0A1P8UIS5"/>
<protein>
    <submittedName>
        <fullName evidence="1">Uncharacterized protein</fullName>
    </submittedName>
</protein>